<feature type="transmembrane region" description="Helical" evidence="1">
    <location>
        <begin position="63"/>
        <end position="87"/>
    </location>
</feature>
<feature type="transmembrane region" description="Helical" evidence="1">
    <location>
        <begin position="209"/>
        <end position="226"/>
    </location>
</feature>
<feature type="transmembrane region" description="Helical" evidence="1">
    <location>
        <begin position="188"/>
        <end position="203"/>
    </location>
</feature>
<feature type="transmembrane region" description="Helical" evidence="1">
    <location>
        <begin position="233"/>
        <end position="252"/>
    </location>
</feature>
<dbReference type="Proteomes" id="UP000789405">
    <property type="component" value="Unassembled WGS sequence"/>
</dbReference>
<feature type="transmembrane region" description="Helical" evidence="1">
    <location>
        <begin position="108"/>
        <end position="127"/>
    </location>
</feature>
<name>A0A9N8YW70_9GLOM</name>
<dbReference type="OrthoDB" id="5586934at2759"/>
<keyword evidence="1" id="KW-1133">Transmembrane helix</keyword>
<keyword evidence="1" id="KW-0812">Transmembrane</keyword>
<protein>
    <submittedName>
        <fullName evidence="2">14524_t:CDS:1</fullName>
    </submittedName>
</protein>
<organism evidence="2 3">
    <name type="scientific">Dentiscutata erythropus</name>
    <dbReference type="NCBI Taxonomy" id="1348616"/>
    <lineage>
        <taxon>Eukaryota</taxon>
        <taxon>Fungi</taxon>
        <taxon>Fungi incertae sedis</taxon>
        <taxon>Mucoromycota</taxon>
        <taxon>Glomeromycotina</taxon>
        <taxon>Glomeromycetes</taxon>
        <taxon>Diversisporales</taxon>
        <taxon>Gigasporaceae</taxon>
        <taxon>Dentiscutata</taxon>
    </lineage>
</organism>
<sequence length="375" mass="41972">MVKVDDLSNKIPQGTLLTRTDGYNKLIPCINIKGWVGHSVAQNLAPSFDRRSKKNDDIIARGINFHFIAVAMLNSLWLFLWISYVYWNLKTYHPAKSLLQTIFIHAPFSLYHAWILIIAILTIYATFTPDRPIAYPAAIETVNDEVINETATVYYESPSIFVQILVILGLLFMECTAIGYIEKFKGDLAGAAVIAWTLYGVWSEQQDAIIRWTAFALAVVTTIHILKPLTLSLLSTFLILLVLIPSLFAYSIPNSKYNKRNNRRGLNNNVRDNDFRSISKKKRYAGPNINKLHRARFSRRCISPIAETAMLGGPCGPCDSCGGFDVCDDVPLLGPACSNDFESAFESGHELQCCDESCGQTCCEGCNECDFNMIL</sequence>
<keyword evidence="1" id="KW-0472">Membrane</keyword>
<dbReference type="EMBL" id="CAJVPY010000151">
    <property type="protein sequence ID" value="CAG8453538.1"/>
    <property type="molecule type" value="Genomic_DNA"/>
</dbReference>
<evidence type="ECO:0000256" key="1">
    <source>
        <dbReference type="SAM" id="Phobius"/>
    </source>
</evidence>
<evidence type="ECO:0000313" key="3">
    <source>
        <dbReference type="Proteomes" id="UP000789405"/>
    </source>
</evidence>
<comment type="caution">
    <text evidence="2">The sequence shown here is derived from an EMBL/GenBank/DDBJ whole genome shotgun (WGS) entry which is preliminary data.</text>
</comment>
<feature type="transmembrane region" description="Helical" evidence="1">
    <location>
        <begin position="160"/>
        <end position="181"/>
    </location>
</feature>
<keyword evidence="3" id="KW-1185">Reference proteome</keyword>
<proteinExistence type="predicted"/>
<dbReference type="AlphaFoldDB" id="A0A9N8YW70"/>
<reference evidence="2" key="1">
    <citation type="submission" date="2021-06" db="EMBL/GenBank/DDBJ databases">
        <authorList>
            <person name="Kallberg Y."/>
            <person name="Tangrot J."/>
            <person name="Rosling A."/>
        </authorList>
    </citation>
    <scope>NUCLEOTIDE SEQUENCE</scope>
    <source>
        <strain evidence="2">MA453B</strain>
    </source>
</reference>
<gene>
    <name evidence="2" type="ORF">DERYTH_LOCUS643</name>
</gene>
<evidence type="ECO:0000313" key="2">
    <source>
        <dbReference type="EMBL" id="CAG8453538.1"/>
    </source>
</evidence>
<accession>A0A9N8YW70</accession>